<dbReference type="Gene3D" id="3.40.50.2300">
    <property type="match status" value="2"/>
</dbReference>
<reference evidence="12" key="4">
    <citation type="submission" date="2017-07" db="EMBL/GenBank/DDBJ databases">
        <authorList>
            <person name="Boucher Y."/>
            <person name="Orata F.D."/>
        </authorList>
    </citation>
    <scope>NUCLEOTIDE SEQUENCE [LARGE SCALE GENOMIC DNA]</scope>
    <source>
        <strain evidence="12">OYP9E10</strain>
    </source>
</reference>
<dbReference type="GO" id="GO:0006355">
    <property type="term" value="P:regulation of DNA-templated transcription"/>
    <property type="evidence" value="ECO:0007669"/>
    <property type="project" value="InterPro"/>
</dbReference>
<dbReference type="InterPro" id="IPR049151">
    <property type="entry name" value="CsgD-like_REC"/>
</dbReference>
<evidence type="ECO:0000256" key="1">
    <source>
        <dbReference type="ARBA" id="ARBA00023015"/>
    </source>
</evidence>
<evidence type="ECO:0000313" key="7">
    <source>
        <dbReference type="EMBL" id="KQB00900.1"/>
    </source>
</evidence>
<dbReference type="Proteomes" id="UP000050491">
    <property type="component" value="Unassembled WGS sequence"/>
</dbReference>
<evidence type="ECO:0000313" key="5">
    <source>
        <dbReference type="EMBL" id="KDO14511.1"/>
    </source>
</evidence>
<dbReference type="Pfam" id="PF21155">
    <property type="entry name" value="VpsT-like_REC"/>
    <property type="match status" value="1"/>
</dbReference>
<dbReference type="PATRIC" id="fig|1481663.10.peg.2876"/>
<dbReference type="SMART" id="SM00421">
    <property type="entry name" value="HTH_LUXR"/>
    <property type="match status" value="1"/>
</dbReference>
<name>A0A067BJA4_VIBMT</name>
<dbReference type="FunFam" id="3.40.50.2300:FF:000354">
    <property type="entry name" value="Transcriptional regulator, LuxR family"/>
    <property type="match status" value="1"/>
</dbReference>
<dbReference type="FunFam" id="1.10.10.10:FF:000153">
    <property type="entry name" value="LuxR family transcriptional regulator"/>
    <property type="match status" value="1"/>
</dbReference>
<accession>A0A067BJA4</accession>
<dbReference type="OrthoDB" id="561214at2"/>
<feature type="domain" description="HTH luxR-type" evidence="4">
    <location>
        <begin position="152"/>
        <end position="217"/>
    </location>
</feature>
<dbReference type="InterPro" id="IPR000792">
    <property type="entry name" value="Tscrpt_reg_LuxR_C"/>
</dbReference>
<dbReference type="Proteomes" id="UP000027331">
    <property type="component" value="Unassembled WGS sequence"/>
</dbReference>
<dbReference type="GO" id="GO:0003677">
    <property type="term" value="F:DNA binding"/>
    <property type="evidence" value="ECO:0007669"/>
    <property type="project" value="UniProtKB-KW"/>
</dbReference>
<evidence type="ECO:0000313" key="8">
    <source>
        <dbReference type="EMBL" id="PAR22419.1"/>
    </source>
</evidence>
<evidence type="ECO:0000256" key="2">
    <source>
        <dbReference type="ARBA" id="ARBA00023125"/>
    </source>
</evidence>
<organism evidence="6 11">
    <name type="scientific">Vibrio metoecus</name>
    <dbReference type="NCBI Taxonomy" id="1481663"/>
    <lineage>
        <taxon>Bacteria</taxon>
        <taxon>Pseudomonadati</taxon>
        <taxon>Pseudomonadota</taxon>
        <taxon>Gammaproteobacteria</taxon>
        <taxon>Vibrionales</taxon>
        <taxon>Vibrionaceae</taxon>
        <taxon>Vibrio</taxon>
    </lineage>
</organism>
<dbReference type="Proteomes" id="UP000053724">
    <property type="component" value="Unassembled WGS sequence"/>
</dbReference>
<sequence>MKDGNKLNVRLLSDVCMQSRLLKEALESKLPVVLEITPFSELWLEENKPESRNIQMLLIDYSRISDDVLTDYSSFKHISCPEAKEVIINCPSEIEHKQLFKWNNLAGVFYLDDEMDTLIKGMSKILQDEMWLTRKLAQEYILHYRAGNSVVTSQMYAKLTKREQQIIKLLGSGASNIEIADKLFVSENTVKTHLHNVFKKINAKNRLQALIWAKNNIGIEEVNS</sequence>
<evidence type="ECO:0000259" key="4">
    <source>
        <dbReference type="PROSITE" id="PS50043"/>
    </source>
</evidence>
<dbReference type="CDD" id="cd06170">
    <property type="entry name" value="LuxR_C_like"/>
    <property type="match status" value="1"/>
</dbReference>
<dbReference type="EMBL" id="JJMN01000046">
    <property type="protein sequence ID" value="KDO14511.1"/>
    <property type="molecule type" value="Genomic_DNA"/>
</dbReference>
<evidence type="ECO:0000313" key="10">
    <source>
        <dbReference type="Proteomes" id="UP000050491"/>
    </source>
</evidence>
<dbReference type="PROSITE" id="PS00622">
    <property type="entry name" value="HTH_LUXR_1"/>
    <property type="match status" value="1"/>
</dbReference>
<keyword evidence="1" id="KW-0805">Transcription regulation</keyword>
<evidence type="ECO:0000313" key="11">
    <source>
        <dbReference type="Proteomes" id="UP000053724"/>
    </source>
</evidence>
<comment type="caution">
    <text evidence="6">The sequence shown here is derived from an EMBL/GenBank/DDBJ whole genome shotgun (WGS) entry which is preliminary data.</text>
</comment>
<dbReference type="PANTHER" id="PTHR44688">
    <property type="entry name" value="DNA-BINDING TRANSCRIPTIONAL ACTIVATOR DEVR_DOSR"/>
    <property type="match status" value="1"/>
</dbReference>
<dbReference type="PANTHER" id="PTHR44688:SF16">
    <property type="entry name" value="DNA-BINDING TRANSCRIPTIONAL ACTIVATOR DEVR_DOSR"/>
    <property type="match status" value="1"/>
</dbReference>
<reference evidence="5 9" key="1">
    <citation type="submission" date="2014-04" db="EMBL/GenBank/DDBJ databases">
        <title>Vibrio metecus sp. nov., a close relative of Vibrio cholerae isolated from coastal brackish ponds and clinical specimens.</title>
        <authorList>
            <person name="Kirchberger P.C."/>
            <person name="Turnsek M."/>
            <person name="Hunt D.E."/>
            <person name="Haley B.J."/>
            <person name="Colwell R."/>
            <person name="Polz M.F."/>
            <person name="Tarr C.L."/>
            <person name="Boucher Y."/>
        </authorList>
    </citation>
    <scope>NUCLEOTIDE SEQUENCE [LARGE SCALE GENOMIC DNA]</scope>
    <source>
        <strain evidence="5">OP3H</strain>
        <strain evidence="9">PPCK-2014</strain>
    </source>
</reference>
<evidence type="ECO:0000313" key="6">
    <source>
        <dbReference type="EMBL" id="KQA24466.1"/>
    </source>
</evidence>
<dbReference type="PROSITE" id="PS50043">
    <property type="entry name" value="HTH_LUXR_2"/>
    <property type="match status" value="1"/>
</dbReference>
<keyword evidence="3" id="KW-0804">Transcription</keyword>
<reference evidence="8" key="3">
    <citation type="submission" date="2017-07" db="EMBL/GenBank/DDBJ databases">
        <authorList>
            <person name="Sun Z.S."/>
            <person name="Albrecht U."/>
            <person name="Echele G."/>
            <person name="Lee C.C."/>
        </authorList>
    </citation>
    <scope>NUCLEOTIDE SEQUENCE [LARGE SCALE GENOMIC DNA]</scope>
    <source>
        <strain evidence="8">OYP9E10</strain>
    </source>
</reference>
<dbReference type="Proteomes" id="UP000216173">
    <property type="component" value="Unassembled WGS sequence"/>
</dbReference>
<dbReference type="PRINTS" id="PR00038">
    <property type="entry name" value="HTHLUXR"/>
</dbReference>
<dbReference type="RefSeq" id="WP_000651467.1">
    <property type="nucleotide sequence ID" value="NZ_ACZT01000026.1"/>
</dbReference>
<evidence type="ECO:0000313" key="12">
    <source>
        <dbReference type="Proteomes" id="UP000216173"/>
    </source>
</evidence>
<evidence type="ECO:0000313" key="9">
    <source>
        <dbReference type="Proteomes" id="UP000027331"/>
    </source>
</evidence>
<dbReference type="InterPro" id="IPR016032">
    <property type="entry name" value="Sig_transdc_resp-reg_C-effctor"/>
</dbReference>
<dbReference type="SUPFAM" id="SSF46894">
    <property type="entry name" value="C-terminal effector domain of the bipartite response regulators"/>
    <property type="match status" value="1"/>
</dbReference>
<dbReference type="EMBL" id="NMSH01000003">
    <property type="protein sequence ID" value="PAR22419.1"/>
    <property type="molecule type" value="Genomic_DNA"/>
</dbReference>
<protein>
    <submittedName>
        <fullName evidence="8">Helix-turn-helix transcriptional regulator</fullName>
    </submittedName>
    <submittedName>
        <fullName evidence="6">LuxR family transcriptional regulator</fullName>
    </submittedName>
</protein>
<gene>
    <name evidence="6" type="ORF">AAY55_02725</name>
    <name evidence="8" type="ORF">CGU03_03475</name>
    <name evidence="5" type="ORF">DP83_02225</name>
    <name evidence="7" type="ORF">XV92_10015</name>
</gene>
<dbReference type="GeneID" id="94015815"/>
<dbReference type="EMBL" id="LCUF01000002">
    <property type="protein sequence ID" value="KQA24466.1"/>
    <property type="molecule type" value="Genomic_DNA"/>
</dbReference>
<evidence type="ECO:0000256" key="3">
    <source>
        <dbReference type="ARBA" id="ARBA00023163"/>
    </source>
</evidence>
<proteinExistence type="predicted"/>
<dbReference type="EMBL" id="LBGP01000013">
    <property type="protein sequence ID" value="KQB00900.1"/>
    <property type="molecule type" value="Genomic_DNA"/>
</dbReference>
<reference evidence="10 11" key="2">
    <citation type="journal article" date="2015" name="Genome Biol. Evol.">
        <title>The Dynamics of Genetic Interactions between Vibrio metoecus and Vibrio cholerae, Two Close Relatives Co-Occurring in the Environment.</title>
        <authorList>
            <person name="Orata F.D."/>
            <person name="Kirchberger P.C."/>
            <person name="Meheust R."/>
            <person name="Barlow E.J."/>
            <person name="Tarr C.L."/>
            <person name="Boucher Y."/>
        </authorList>
    </citation>
    <scope>NUCLEOTIDE SEQUENCE [LARGE SCALE GENOMIC DNA]</scope>
    <source>
        <strain evidence="6 11">08-2459</strain>
        <strain evidence="7 10">YB5B04</strain>
    </source>
</reference>
<dbReference type="Pfam" id="PF00196">
    <property type="entry name" value="GerE"/>
    <property type="match status" value="1"/>
</dbReference>
<dbReference type="AlphaFoldDB" id="A0A067BJA4"/>
<keyword evidence="2" id="KW-0238">DNA-binding</keyword>
<keyword evidence="9" id="KW-1185">Reference proteome</keyword>